<evidence type="ECO:0000313" key="2">
    <source>
        <dbReference type="Proteomes" id="UP000297053"/>
    </source>
</evidence>
<proteinExistence type="predicted"/>
<protein>
    <recommendedName>
        <fullName evidence="3">Nudix hydrolase domain-containing protein</fullName>
    </recommendedName>
</protein>
<dbReference type="KEGG" id="halz:E5139_02935"/>
<evidence type="ECO:0008006" key="3">
    <source>
        <dbReference type="Google" id="ProtNLM"/>
    </source>
</evidence>
<dbReference type="RefSeq" id="WP_015764087.1">
    <property type="nucleotide sequence ID" value="NZ_CP039375.1"/>
</dbReference>
<gene>
    <name evidence="1" type="ORF">E5139_02935</name>
</gene>
<dbReference type="OMA" id="RATICGV"/>
<accession>A0A4D6K911</accession>
<reference evidence="1 2" key="2">
    <citation type="submission" date="2019-04" db="EMBL/GenBank/DDBJ databases">
        <authorList>
            <person name="Yang S."/>
            <person name="Wei W."/>
        </authorList>
    </citation>
    <scope>NUCLEOTIDE SEQUENCE [LARGE SCALE GENOMIC DNA]</scope>
    <source>
        <strain evidence="2">ZP60</strain>
    </source>
</reference>
<organism evidence="1 2">
    <name type="scientific">Halomicrobium mukohataei</name>
    <dbReference type="NCBI Taxonomy" id="57705"/>
    <lineage>
        <taxon>Archaea</taxon>
        <taxon>Methanobacteriati</taxon>
        <taxon>Methanobacteriota</taxon>
        <taxon>Stenosarchaea group</taxon>
        <taxon>Halobacteria</taxon>
        <taxon>Halobacteriales</taxon>
        <taxon>Haloarculaceae</taxon>
        <taxon>Halomicrobium</taxon>
    </lineage>
</organism>
<sequence>MESVGGSRDVIGEGIEALQQHHGPFPVNQTTLSLSPDAYDAAVERACDGFADVYVRVENDDGEVLHVQGEDRRRVPRCVGGSETPLSERARDAVADATGIDCTIDGIVRVTIAGVRNAEDTDAETVYRLLVLVDAVYDGGQTERGVWATESEIPEFV</sequence>
<dbReference type="AlphaFoldDB" id="A0A4D6K911"/>
<name>A0A4D6K911_9EURY</name>
<dbReference type="GeneID" id="42177858"/>
<reference evidence="1 2" key="1">
    <citation type="submission" date="2019-04" db="EMBL/GenBank/DDBJ databases">
        <title>Complete genome sequence of Arthrobacter sp. ZXY-2 associated with effective atrazine degradation and salt adaptation.</title>
        <authorList>
            <person name="Zhao X."/>
        </authorList>
    </citation>
    <scope>NUCLEOTIDE SEQUENCE [LARGE SCALE GENOMIC DNA]</scope>
    <source>
        <strain evidence="2">ZP60</strain>
    </source>
</reference>
<evidence type="ECO:0000313" key="1">
    <source>
        <dbReference type="EMBL" id="QCD64647.1"/>
    </source>
</evidence>
<dbReference type="EMBL" id="CP039375">
    <property type="protein sequence ID" value="QCD64647.1"/>
    <property type="molecule type" value="Genomic_DNA"/>
</dbReference>
<dbReference type="Proteomes" id="UP000297053">
    <property type="component" value="Chromosome"/>
</dbReference>